<accession>A0AAE0WJZ4</accession>
<keyword evidence="3" id="KW-1185">Reference proteome</keyword>
<evidence type="ECO:0008006" key="4">
    <source>
        <dbReference type="Google" id="ProtNLM"/>
    </source>
</evidence>
<dbReference type="SUPFAM" id="SSF53335">
    <property type="entry name" value="S-adenosyl-L-methionine-dependent methyltransferases"/>
    <property type="match status" value="1"/>
</dbReference>
<dbReference type="CDD" id="cd02440">
    <property type="entry name" value="AdoMet_MTases"/>
    <property type="match status" value="1"/>
</dbReference>
<evidence type="ECO:0000256" key="1">
    <source>
        <dbReference type="ARBA" id="ARBA00022679"/>
    </source>
</evidence>
<dbReference type="EMBL" id="JAUTXT010000027">
    <property type="protein sequence ID" value="KAK3673104.1"/>
    <property type="molecule type" value="Genomic_DNA"/>
</dbReference>
<protein>
    <recommendedName>
        <fullName evidence="4">S-adenosyl-L-methionine-dependent methyltransferase</fullName>
    </recommendedName>
</protein>
<gene>
    <name evidence="2" type="ORF">LTR78_006944</name>
</gene>
<evidence type="ECO:0000313" key="3">
    <source>
        <dbReference type="Proteomes" id="UP001274830"/>
    </source>
</evidence>
<name>A0AAE0WJZ4_9PEZI</name>
<dbReference type="InterPro" id="IPR029063">
    <property type="entry name" value="SAM-dependent_MTases_sf"/>
</dbReference>
<proteinExistence type="predicted"/>
<dbReference type="Pfam" id="PF13489">
    <property type="entry name" value="Methyltransf_23"/>
    <property type="match status" value="1"/>
</dbReference>
<dbReference type="Proteomes" id="UP001274830">
    <property type="component" value="Unassembled WGS sequence"/>
</dbReference>
<dbReference type="AlphaFoldDB" id="A0AAE0WJZ4"/>
<evidence type="ECO:0000313" key="2">
    <source>
        <dbReference type="EMBL" id="KAK3673104.1"/>
    </source>
</evidence>
<dbReference type="PANTHER" id="PTHR43861">
    <property type="entry name" value="TRANS-ACONITATE 2-METHYLTRANSFERASE-RELATED"/>
    <property type="match status" value="1"/>
</dbReference>
<organism evidence="2 3">
    <name type="scientific">Recurvomyces mirabilis</name>
    <dbReference type="NCBI Taxonomy" id="574656"/>
    <lineage>
        <taxon>Eukaryota</taxon>
        <taxon>Fungi</taxon>
        <taxon>Dikarya</taxon>
        <taxon>Ascomycota</taxon>
        <taxon>Pezizomycotina</taxon>
        <taxon>Dothideomycetes</taxon>
        <taxon>Dothideomycetidae</taxon>
        <taxon>Mycosphaerellales</taxon>
        <taxon>Teratosphaeriaceae</taxon>
        <taxon>Recurvomyces</taxon>
    </lineage>
</organism>
<keyword evidence="1" id="KW-0808">Transferase</keyword>
<dbReference type="Gene3D" id="3.40.50.150">
    <property type="entry name" value="Vaccinia Virus protein VP39"/>
    <property type="match status" value="1"/>
</dbReference>
<sequence length="250" mass="27606">MSAFTEANRKAFDELATIYNTKPWQQALSAQFTKELHTRRAWLGLTANSSEGSKLLDYACGTGVVTKALGADFTTIRGIDISEKMVELYNAAAAQSSGDERPVAVVGDLLSTPHSASLAGSEWRDFDLAVICAGFHHFESPGEAVQRLVERLRPGGQLLIVDFLPFDDEVDRERKLREQMEHTHGPGHDFPDMTHTIKHSGFNEAQMSEFYTAAGLTDFGFNLAAEASSMELKNGKVERWMFFAKGRKAA</sequence>
<reference evidence="2" key="1">
    <citation type="submission" date="2023-07" db="EMBL/GenBank/DDBJ databases">
        <title>Black Yeasts Isolated from many extreme environments.</title>
        <authorList>
            <person name="Coleine C."/>
            <person name="Stajich J.E."/>
            <person name="Selbmann L."/>
        </authorList>
    </citation>
    <scope>NUCLEOTIDE SEQUENCE</scope>
    <source>
        <strain evidence="2">CCFEE 5485</strain>
    </source>
</reference>
<dbReference type="GO" id="GO:0016740">
    <property type="term" value="F:transferase activity"/>
    <property type="evidence" value="ECO:0007669"/>
    <property type="project" value="UniProtKB-KW"/>
</dbReference>
<dbReference type="PANTHER" id="PTHR43861:SF3">
    <property type="entry name" value="PUTATIVE (AFU_ORTHOLOGUE AFUA_2G14390)-RELATED"/>
    <property type="match status" value="1"/>
</dbReference>
<comment type="caution">
    <text evidence="2">The sequence shown here is derived from an EMBL/GenBank/DDBJ whole genome shotgun (WGS) entry which is preliminary data.</text>
</comment>